<dbReference type="EMBL" id="LN714483">
    <property type="protein sequence ID" value="CEL67853.1"/>
    <property type="molecule type" value="Genomic_DNA"/>
</dbReference>
<keyword evidence="1" id="KW-0732">Signal</keyword>
<organism evidence="2 4">
    <name type="scientific">Neospora caninum (strain Liverpool)</name>
    <dbReference type="NCBI Taxonomy" id="572307"/>
    <lineage>
        <taxon>Eukaryota</taxon>
        <taxon>Sar</taxon>
        <taxon>Alveolata</taxon>
        <taxon>Apicomplexa</taxon>
        <taxon>Conoidasida</taxon>
        <taxon>Coccidia</taxon>
        <taxon>Eucoccidiorida</taxon>
        <taxon>Eimeriorina</taxon>
        <taxon>Sarcocystidae</taxon>
        <taxon>Neospora</taxon>
    </lineage>
</organism>
<dbReference type="VEuPathDB" id="ToxoDB:NCLIV_036400"/>
<reference evidence="3" key="4">
    <citation type="journal article" date="2015" name="PLoS ONE">
        <title>Comprehensive Evaluation of Toxoplasma gondii VEG and Neospora caninum LIV Genomes with Tachyzoite Stage Transcriptome and Proteome Defines Novel Transcript Features.</title>
        <authorList>
            <person name="Ramaprasad A."/>
            <person name="Mourier T."/>
            <person name="Naeem R."/>
            <person name="Malas T.B."/>
            <person name="Moussa E."/>
            <person name="Panigrahi A."/>
            <person name="Vermont S.J."/>
            <person name="Otto T.D."/>
            <person name="Wastling J."/>
            <person name="Pain A."/>
        </authorList>
    </citation>
    <scope>NUCLEOTIDE SEQUENCE</scope>
    <source>
        <strain evidence="3">Liverpool</strain>
    </source>
</reference>
<feature type="chain" id="PRO_5007655268" evidence="1">
    <location>
        <begin position="25"/>
        <end position="190"/>
    </location>
</feature>
<gene>
    <name evidence="3" type="ORF">BN1204_036400</name>
    <name evidence="2" type="ORF">NCLIV_036400</name>
</gene>
<dbReference type="eggNOG" id="ENOG502R0GP">
    <property type="taxonomic scope" value="Eukaryota"/>
</dbReference>
<accession>F0VJE7</accession>
<keyword evidence="4" id="KW-1185">Reference proteome</keyword>
<dbReference type="AlphaFoldDB" id="F0VJE7"/>
<dbReference type="Proteomes" id="UP000007494">
    <property type="component" value="Chromosome VIII"/>
</dbReference>
<dbReference type="InParanoid" id="F0VJE7"/>
<evidence type="ECO:0000256" key="1">
    <source>
        <dbReference type="SAM" id="SignalP"/>
    </source>
</evidence>
<feature type="signal peptide" evidence="1">
    <location>
        <begin position="1"/>
        <end position="24"/>
    </location>
</feature>
<evidence type="ECO:0000313" key="3">
    <source>
        <dbReference type="EMBL" id="CEL67853.1"/>
    </source>
</evidence>
<reference evidence="4" key="3">
    <citation type="journal article" date="2012" name="PLoS Pathog.">
        <title>Comparative genomics of the apicomplexan parasites Toxoplasma gondii and Neospora caninum: Coccidia differing in host range and transmission strategy.</title>
        <authorList>
            <person name="Reid A.J."/>
            <person name="Vermont S.J."/>
            <person name="Cotton J.A."/>
            <person name="Harris D."/>
            <person name="Hill-Cawthorne G.A."/>
            <person name="Konen-Waisman S."/>
            <person name="Latham S.M."/>
            <person name="Mourier T."/>
            <person name="Norton R."/>
            <person name="Quail M.A."/>
            <person name="Sanders M."/>
            <person name="Shanmugam D."/>
            <person name="Sohal A."/>
            <person name="Wasmuth J.D."/>
            <person name="Brunk B."/>
            <person name="Grigg M.E."/>
            <person name="Howard J.C."/>
            <person name="Parkinson J."/>
            <person name="Roos D.S."/>
            <person name="Trees A.J."/>
            <person name="Berriman M."/>
            <person name="Pain A."/>
            <person name="Wastling J.M."/>
        </authorList>
    </citation>
    <scope>NUCLEOTIDE SEQUENCE [LARGE SCALE GENOMIC DNA]</scope>
    <source>
        <strain evidence="4">Liverpool</strain>
    </source>
</reference>
<dbReference type="OMA" id="MGNTYRV"/>
<proteinExistence type="predicted"/>
<dbReference type="OrthoDB" id="10370681at2759"/>
<sequence>MVRVSAIVGVAASVVLSLSSGVYAAEGAEKPLGGEGQAPTLLSMLGGGRAGRGLSVGQSVDLDLMGRRYRVTRSEGAPDVLEISVLDADGKASHIGFVSIPEVMDTVARMQKDEGIFLDALSKGETVKEAIEDVAAAEGLSPEQTENLEETVAAVATLVRDEMEVLKDQEKLEEDAEKLAGDLEALQGQH</sequence>
<dbReference type="EMBL" id="FR823390">
    <property type="protein sequence ID" value="CBZ53858.1"/>
    <property type="molecule type" value="Genomic_DNA"/>
</dbReference>
<name>F0VJE7_NEOCL</name>
<protein>
    <submittedName>
        <fullName evidence="3">Dense granule protein 1 / major antigenp24,putative</fullName>
    </submittedName>
</protein>
<reference evidence="2" key="1">
    <citation type="submission" date="2011-02" db="EMBL/GenBank/DDBJ databases">
        <authorList>
            <person name="Aslett M."/>
        </authorList>
    </citation>
    <scope>NUCLEOTIDE SEQUENCE</scope>
    <source>
        <strain evidence="2">Liverpool</strain>
    </source>
</reference>
<dbReference type="RefSeq" id="XP_003883890.1">
    <property type="nucleotide sequence ID" value="XM_003883841.1"/>
</dbReference>
<evidence type="ECO:0000313" key="2">
    <source>
        <dbReference type="EMBL" id="CBZ53858.1"/>
    </source>
</evidence>
<reference evidence="2" key="2">
    <citation type="submission" date="2011-03" db="EMBL/GenBank/DDBJ databases">
        <title>Comparative genomics and transcriptomics of Neospora caninum and Toxoplasma gondii.</title>
        <authorList>
            <person name="Reid A.J."/>
            <person name="Sohal A."/>
            <person name="Harris D."/>
            <person name="Quail M."/>
            <person name="Sanders M."/>
            <person name="Berriman M."/>
            <person name="Wastling J.M."/>
            <person name="Pain A."/>
        </authorList>
    </citation>
    <scope>NUCLEOTIDE SEQUENCE</scope>
    <source>
        <strain evidence="2">Liverpool</strain>
    </source>
</reference>
<dbReference type="GeneID" id="13443505"/>
<evidence type="ECO:0000313" key="4">
    <source>
        <dbReference type="Proteomes" id="UP000007494"/>
    </source>
</evidence>